<feature type="region of interest" description="Disordered" evidence="5">
    <location>
        <begin position="84"/>
        <end position="120"/>
    </location>
</feature>
<keyword evidence="4" id="KW-0379">Hydroxylation</keyword>
<dbReference type="Proteomes" id="UP000516437">
    <property type="component" value="Chromosome 7"/>
</dbReference>
<feature type="compositionally biased region" description="Basic and acidic residues" evidence="5">
    <location>
        <begin position="97"/>
        <end position="109"/>
    </location>
</feature>
<evidence type="ECO:0000256" key="2">
    <source>
        <dbReference type="ARBA" id="ARBA00022473"/>
    </source>
</evidence>
<evidence type="ECO:0000256" key="6">
    <source>
        <dbReference type="SAM" id="SignalP"/>
    </source>
</evidence>
<evidence type="ECO:0000256" key="3">
    <source>
        <dbReference type="ARBA" id="ARBA00022782"/>
    </source>
</evidence>
<gene>
    <name evidence="7" type="ORF">CJ030_MR7G007390</name>
</gene>
<keyword evidence="8" id="KW-1185">Reference proteome</keyword>
<dbReference type="InterPro" id="IPR039618">
    <property type="entry name" value="CLE9-13"/>
</dbReference>
<comment type="similarity">
    <text evidence="1">Belongs to the CLV3/ESR signal peptide family.</text>
</comment>
<evidence type="ECO:0000256" key="5">
    <source>
        <dbReference type="SAM" id="MobiDB-lite"/>
    </source>
</evidence>
<evidence type="ECO:0000313" key="8">
    <source>
        <dbReference type="Proteomes" id="UP000516437"/>
    </source>
</evidence>
<dbReference type="GO" id="GO:0030154">
    <property type="term" value="P:cell differentiation"/>
    <property type="evidence" value="ECO:0007669"/>
    <property type="project" value="UniProtKB-KW"/>
</dbReference>
<dbReference type="PANTHER" id="PTHR34359">
    <property type="entry name" value="CLAVATA3/ESR (CLE)-RELATED PROTEIN 10"/>
    <property type="match status" value="1"/>
</dbReference>
<comment type="caution">
    <text evidence="7">The sequence shown here is derived from an EMBL/GenBank/DDBJ whole genome shotgun (WGS) entry which is preliminary data.</text>
</comment>
<feature type="chain" id="PRO_5025548363" evidence="6">
    <location>
        <begin position="32"/>
        <end position="120"/>
    </location>
</feature>
<keyword evidence="6" id="KW-0732">Signal</keyword>
<organism evidence="7 8">
    <name type="scientific">Morella rubra</name>
    <name type="common">Chinese bayberry</name>
    <dbReference type="NCBI Taxonomy" id="262757"/>
    <lineage>
        <taxon>Eukaryota</taxon>
        <taxon>Viridiplantae</taxon>
        <taxon>Streptophyta</taxon>
        <taxon>Embryophyta</taxon>
        <taxon>Tracheophyta</taxon>
        <taxon>Spermatophyta</taxon>
        <taxon>Magnoliopsida</taxon>
        <taxon>eudicotyledons</taxon>
        <taxon>Gunneridae</taxon>
        <taxon>Pentapetalae</taxon>
        <taxon>rosids</taxon>
        <taxon>fabids</taxon>
        <taxon>Fagales</taxon>
        <taxon>Myricaceae</taxon>
        <taxon>Morella</taxon>
    </lineage>
</organism>
<sequence>MKSSPSSANTFARQLLRLMAFLLFFLFVTSASRLSKPTLPADTASSRNPRDGYYLLSHHHSCDSLSQEKPRSLCLQLQSIHHYRSQLPPRPSPSPPHEIDQRYGVEKRLVPSGPNPLHNR</sequence>
<keyword evidence="3" id="KW-0221">Differentiation</keyword>
<dbReference type="PANTHER" id="PTHR34359:SF5">
    <property type="entry name" value="CLAVATA3_ESR (CLE)-RELATED PROTEIN 9"/>
    <property type="match status" value="1"/>
</dbReference>
<evidence type="ECO:0000313" key="7">
    <source>
        <dbReference type="EMBL" id="KAB1208235.1"/>
    </source>
</evidence>
<keyword evidence="2" id="KW-0217">Developmental protein</keyword>
<evidence type="ECO:0000256" key="4">
    <source>
        <dbReference type="ARBA" id="ARBA00023278"/>
    </source>
</evidence>
<reference evidence="7 8" key="1">
    <citation type="journal article" date="2019" name="Plant Biotechnol. J.">
        <title>The red bayberry genome and genetic basis of sex determination.</title>
        <authorList>
            <person name="Jia H.M."/>
            <person name="Jia H.J."/>
            <person name="Cai Q.L."/>
            <person name="Wang Y."/>
            <person name="Zhao H.B."/>
            <person name="Yang W.F."/>
            <person name="Wang G.Y."/>
            <person name="Li Y.H."/>
            <person name="Zhan D.L."/>
            <person name="Shen Y.T."/>
            <person name="Niu Q.F."/>
            <person name="Chang L."/>
            <person name="Qiu J."/>
            <person name="Zhao L."/>
            <person name="Xie H.B."/>
            <person name="Fu W.Y."/>
            <person name="Jin J."/>
            <person name="Li X.W."/>
            <person name="Jiao Y."/>
            <person name="Zhou C.C."/>
            <person name="Tu T."/>
            <person name="Chai C.Y."/>
            <person name="Gao J.L."/>
            <person name="Fan L.J."/>
            <person name="van de Weg E."/>
            <person name="Wang J.Y."/>
            <person name="Gao Z.S."/>
        </authorList>
    </citation>
    <scope>NUCLEOTIDE SEQUENCE [LARGE SCALE GENOMIC DNA]</scope>
    <source>
        <tissue evidence="7">Leaves</tissue>
    </source>
</reference>
<dbReference type="AlphaFoldDB" id="A0A6A1V753"/>
<accession>A0A6A1V753</accession>
<name>A0A6A1V753_9ROSI</name>
<proteinExistence type="inferred from homology"/>
<evidence type="ECO:0000256" key="1">
    <source>
        <dbReference type="ARBA" id="ARBA00005416"/>
    </source>
</evidence>
<protein>
    <submittedName>
        <fullName evidence="7">CLAVATA3/ESR (CLE)-related protein 9</fullName>
    </submittedName>
</protein>
<dbReference type="EMBL" id="RXIC02000025">
    <property type="protein sequence ID" value="KAB1208235.1"/>
    <property type="molecule type" value="Genomic_DNA"/>
</dbReference>
<feature type="signal peptide" evidence="6">
    <location>
        <begin position="1"/>
        <end position="31"/>
    </location>
</feature>